<dbReference type="InterPro" id="IPR005645">
    <property type="entry name" value="FSH-like_dom"/>
</dbReference>
<dbReference type="WBParaSite" id="nRc.2.0.1.t25800-RA">
    <property type="protein sequence ID" value="nRc.2.0.1.t25800-RA"/>
    <property type="gene ID" value="nRc.2.0.1.g25800"/>
</dbReference>
<sequence length="209" mass="23818">MTPRNFISAPHVLPLSKQQNGEEDSEGVGGERNNDDDPRTWCHVEDKPHSLLHKDNFLNVFEGFNETLELIDNAVEKNGPFNGILAFSMGTCVVTIMQALQILFPEMSEISAFAEYQERFDFAILVCPLWRNKSVQYFFSEYLPKFKIRSLIVIGENDAVVRSEVSNDIVQLFDNPTVYKHSGGHFVPTSGPNKKEFLSIFEDFVFKCD</sequence>
<dbReference type="GO" id="GO:0005737">
    <property type="term" value="C:cytoplasm"/>
    <property type="evidence" value="ECO:0007669"/>
    <property type="project" value="TreeGrafter"/>
</dbReference>
<proteinExistence type="inferred from homology"/>
<dbReference type="InterPro" id="IPR050593">
    <property type="entry name" value="LovG"/>
</dbReference>
<keyword evidence="5" id="KW-1185">Reference proteome</keyword>
<comment type="similarity">
    <text evidence="1">Belongs to the LovG family.</text>
</comment>
<dbReference type="Pfam" id="PF03959">
    <property type="entry name" value="FSH1"/>
    <property type="match status" value="1"/>
</dbReference>
<dbReference type="OMA" id="PHIIQPA"/>
<evidence type="ECO:0000256" key="3">
    <source>
        <dbReference type="SAM" id="MobiDB-lite"/>
    </source>
</evidence>
<dbReference type="InterPro" id="IPR029058">
    <property type="entry name" value="AB_hydrolase_fold"/>
</dbReference>
<dbReference type="PANTHER" id="PTHR48070:SF6">
    <property type="entry name" value="ESTERASE OVCA2"/>
    <property type="match status" value="1"/>
</dbReference>
<evidence type="ECO:0000259" key="4">
    <source>
        <dbReference type="Pfam" id="PF03959"/>
    </source>
</evidence>
<dbReference type="GO" id="GO:0016787">
    <property type="term" value="F:hydrolase activity"/>
    <property type="evidence" value="ECO:0007669"/>
    <property type="project" value="UniProtKB-KW"/>
</dbReference>
<dbReference type="GO" id="GO:0005634">
    <property type="term" value="C:nucleus"/>
    <property type="evidence" value="ECO:0007669"/>
    <property type="project" value="TreeGrafter"/>
</dbReference>
<evidence type="ECO:0000256" key="1">
    <source>
        <dbReference type="ARBA" id="ARBA00005863"/>
    </source>
</evidence>
<dbReference type="GO" id="GO:0032526">
    <property type="term" value="P:response to retinoic acid"/>
    <property type="evidence" value="ECO:0007669"/>
    <property type="project" value="TreeGrafter"/>
</dbReference>
<evidence type="ECO:0000313" key="6">
    <source>
        <dbReference type="WBParaSite" id="nRc.2.0.1.t25800-RA"/>
    </source>
</evidence>
<organism evidence="5 6">
    <name type="scientific">Romanomermis culicivorax</name>
    <name type="common">Nematode worm</name>
    <dbReference type="NCBI Taxonomy" id="13658"/>
    <lineage>
        <taxon>Eukaryota</taxon>
        <taxon>Metazoa</taxon>
        <taxon>Ecdysozoa</taxon>
        <taxon>Nematoda</taxon>
        <taxon>Enoplea</taxon>
        <taxon>Dorylaimia</taxon>
        <taxon>Mermithida</taxon>
        <taxon>Mermithoidea</taxon>
        <taxon>Mermithidae</taxon>
        <taxon>Romanomermis</taxon>
    </lineage>
</organism>
<dbReference type="Gene3D" id="3.40.50.1820">
    <property type="entry name" value="alpha/beta hydrolase"/>
    <property type="match status" value="1"/>
</dbReference>
<feature type="domain" description="Serine hydrolase" evidence="4">
    <location>
        <begin position="6"/>
        <end position="195"/>
    </location>
</feature>
<dbReference type="PANTHER" id="PTHR48070">
    <property type="entry name" value="ESTERASE OVCA2"/>
    <property type="match status" value="1"/>
</dbReference>
<accession>A0A915JI36</accession>
<name>A0A915JI36_ROMCU</name>
<dbReference type="SUPFAM" id="SSF53474">
    <property type="entry name" value="alpha/beta-Hydrolases"/>
    <property type="match status" value="1"/>
</dbReference>
<protein>
    <submittedName>
        <fullName evidence="6">Serine hydrolase FSH domain-containing protein</fullName>
    </submittedName>
</protein>
<evidence type="ECO:0000313" key="5">
    <source>
        <dbReference type="Proteomes" id="UP000887565"/>
    </source>
</evidence>
<feature type="region of interest" description="Disordered" evidence="3">
    <location>
        <begin position="1"/>
        <end position="40"/>
    </location>
</feature>
<keyword evidence="2" id="KW-0378">Hydrolase</keyword>
<dbReference type="AlphaFoldDB" id="A0A915JI36"/>
<dbReference type="Proteomes" id="UP000887565">
    <property type="component" value="Unplaced"/>
</dbReference>
<evidence type="ECO:0000256" key="2">
    <source>
        <dbReference type="ARBA" id="ARBA00022801"/>
    </source>
</evidence>
<reference evidence="6" key="1">
    <citation type="submission" date="2022-11" db="UniProtKB">
        <authorList>
            <consortium name="WormBaseParasite"/>
        </authorList>
    </citation>
    <scope>IDENTIFICATION</scope>
</reference>